<dbReference type="Proteomes" id="UP000184440">
    <property type="component" value="Unassembled WGS sequence"/>
</dbReference>
<dbReference type="Gene3D" id="1.10.10.10">
    <property type="entry name" value="Winged helix-like DNA-binding domain superfamily/Winged helix DNA-binding domain"/>
    <property type="match status" value="1"/>
</dbReference>
<keyword evidence="2" id="KW-0804">Transcription</keyword>
<keyword evidence="1" id="KW-0805">Transcription regulation</keyword>
<dbReference type="Gene3D" id="3.30.450.40">
    <property type="match status" value="1"/>
</dbReference>
<dbReference type="SMART" id="SM01012">
    <property type="entry name" value="ANTAR"/>
    <property type="match status" value="1"/>
</dbReference>
<evidence type="ECO:0000313" key="5">
    <source>
        <dbReference type="Proteomes" id="UP000184440"/>
    </source>
</evidence>
<dbReference type="Pfam" id="PF13185">
    <property type="entry name" value="GAF_2"/>
    <property type="match status" value="1"/>
</dbReference>
<dbReference type="GO" id="GO:0003723">
    <property type="term" value="F:RNA binding"/>
    <property type="evidence" value="ECO:0007669"/>
    <property type="project" value="InterPro"/>
</dbReference>
<protein>
    <submittedName>
        <fullName evidence="4">GAF domain-containing protein</fullName>
    </submittedName>
</protein>
<organism evidence="4 5">
    <name type="scientific">Cryptosporangium aurantiacum</name>
    <dbReference type="NCBI Taxonomy" id="134849"/>
    <lineage>
        <taxon>Bacteria</taxon>
        <taxon>Bacillati</taxon>
        <taxon>Actinomycetota</taxon>
        <taxon>Actinomycetes</taxon>
        <taxon>Cryptosporangiales</taxon>
        <taxon>Cryptosporangiaceae</taxon>
        <taxon>Cryptosporangium</taxon>
    </lineage>
</organism>
<dbReference type="SUPFAM" id="SSF55781">
    <property type="entry name" value="GAF domain-like"/>
    <property type="match status" value="1"/>
</dbReference>
<dbReference type="Pfam" id="PF03861">
    <property type="entry name" value="ANTAR"/>
    <property type="match status" value="1"/>
</dbReference>
<sequence length="242" mass="25731">MHDSSTDRSTPARAFAELGRTPVVDPPLGDTLRKIALLTCQTIAAADAVSITEVDRNHATTVAHTGSRALMLDQSQYRVGCGPCMDAARGGQIVTINDMAVETRWPGYTPKALAQGIQSSLSIPLPVQHRTIGSLTLYASRPTAFDEQAVELALAFAGYAAIAIANAFRPTSTPQLIDDMRAVMQSRAIVDQALGVLIGQHGGTAEEALGDLTRMSQEAHRSLRDTAEELVLGVQRPTAPSM</sequence>
<accession>A0A1M7RNL1</accession>
<evidence type="ECO:0000256" key="1">
    <source>
        <dbReference type="ARBA" id="ARBA00023015"/>
    </source>
</evidence>
<dbReference type="InterPro" id="IPR036388">
    <property type="entry name" value="WH-like_DNA-bd_sf"/>
</dbReference>
<dbReference type="InterPro" id="IPR005561">
    <property type="entry name" value="ANTAR"/>
</dbReference>
<name>A0A1M7RNL1_9ACTN</name>
<dbReference type="InterPro" id="IPR003018">
    <property type="entry name" value="GAF"/>
</dbReference>
<keyword evidence="5" id="KW-1185">Reference proteome</keyword>
<dbReference type="RefSeq" id="WP_073265714.1">
    <property type="nucleotide sequence ID" value="NZ_FRCS01000026.1"/>
</dbReference>
<dbReference type="SMART" id="SM00065">
    <property type="entry name" value="GAF"/>
    <property type="match status" value="1"/>
</dbReference>
<dbReference type="InterPro" id="IPR029016">
    <property type="entry name" value="GAF-like_dom_sf"/>
</dbReference>
<evidence type="ECO:0000313" key="4">
    <source>
        <dbReference type="EMBL" id="SHN47648.1"/>
    </source>
</evidence>
<gene>
    <name evidence="4" type="ORF">SAMN05443668_12630</name>
</gene>
<dbReference type="PROSITE" id="PS50921">
    <property type="entry name" value="ANTAR"/>
    <property type="match status" value="1"/>
</dbReference>
<dbReference type="PIRSF" id="PIRSF036625">
    <property type="entry name" value="GAF_ANTAR"/>
    <property type="match status" value="1"/>
</dbReference>
<reference evidence="4 5" key="1">
    <citation type="submission" date="2016-11" db="EMBL/GenBank/DDBJ databases">
        <authorList>
            <person name="Jaros S."/>
            <person name="Januszkiewicz K."/>
            <person name="Wedrychowicz H."/>
        </authorList>
    </citation>
    <scope>NUCLEOTIDE SEQUENCE [LARGE SCALE GENOMIC DNA]</scope>
    <source>
        <strain evidence="4 5">DSM 46144</strain>
    </source>
</reference>
<dbReference type="EMBL" id="FRCS01000026">
    <property type="protein sequence ID" value="SHN47648.1"/>
    <property type="molecule type" value="Genomic_DNA"/>
</dbReference>
<dbReference type="InterPro" id="IPR012074">
    <property type="entry name" value="GAF_ANTAR"/>
</dbReference>
<proteinExistence type="predicted"/>
<dbReference type="OrthoDB" id="7466251at2"/>
<evidence type="ECO:0000256" key="2">
    <source>
        <dbReference type="ARBA" id="ARBA00023163"/>
    </source>
</evidence>
<dbReference type="STRING" id="134849.SAMN05443668_12630"/>
<dbReference type="AlphaFoldDB" id="A0A1M7RNL1"/>
<feature type="domain" description="ANTAR" evidence="3">
    <location>
        <begin position="170"/>
        <end position="231"/>
    </location>
</feature>
<evidence type="ECO:0000259" key="3">
    <source>
        <dbReference type="PROSITE" id="PS50921"/>
    </source>
</evidence>